<reference evidence="2" key="1">
    <citation type="submission" date="2022-08" db="EMBL/GenBank/DDBJ databases">
        <title>Novel Bdellovibrio Species Isolated from Svalbard: Designation Bdellovibrio svalbardensis.</title>
        <authorList>
            <person name="Mitchell R.J."/>
            <person name="Choi S.Y."/>
        </authorList>
    </citation>
    <scope>NUCLEOTIDE SEQUENCE</scope>
    <source>
        <strain evidence="2">PAP01</strain>
    </source>
</reference>
<dbReference type="EMBL" id="JANRMI010000005">
    <property type="protein sequence ID" value="MDG0817840.1"/>
    <property type="molecule type" value="Genomic_DNA"/>
</dbReference>
<evidence type="ECO:0008006" key="4">
    <source>
        <dbReference type="Google" id="ProtNLM"/>
    </source>
</evidence>
<feature type="region of interest" description="Disordered" evidence="1">
    <location>
        <begin position="125"/>
        <end position="148"/>
    </location>
</feature>
<feature type="compositionally biased region" description="Low complexity" evidence="1">
    <location>
        <begin position="204"/>
        <end position="219"/>
    </location>
</feature>
<protein>
    <recommendedName>
        <fullName evidence="4">Response regulatory domain-containing protein</fullName>
    </recommendedName>
</protein>
<feature type="region of interest" description="Disordered" evidence="1">
    <location>
        <begin position="182"/>
        <end position="266"/>
    </location>
</feature>
<name>A0ABT6DLT2_9BACT</name>
<proteinExistence type="predicted"/>
<comment type="caution">
    <text evidence="2">The sequence shown here is derived from an EMBL/GenBank/DDBJ whole genome shotgun (WGS) entry which is preliminary data.</text>
</comment>
<evidence type="ECO:0000256" key="1">
    <source>
        <dbReference type="SAM" id="MobiDB-lite"/>
    </source>
</evidence>
<evidence type="ECO:0000313" key="3">
    <source>
        <dbReference type="Proteomes" id="UP001152321"/>
    </source>
</evidence>
<dbReference type="RefSeq" id="WP_277579316.1">
    <property type="nucleotide sequence ID" value="NZ_JANRMI010000005.1"/>
</dbReference>
<accession>A0ABT6DLT2</accession>
<sequence length="499" mass="55111">MEQDSQQRRSILIIKSHVQGLGPAEGFLKNRGWDIKATANLKEALIYLVQKQPQFVMISIDHPNRKVRNLPKVLAQAFPVCVIAFSETASAANIKILTDSAAQYAIFPPITGPAIERTINKYYKDQQIKSGPGGRHKDSSWEKGRDDQQSSMIAIKGQNTVSAETARNFLAQFLGGDGGETMTAVASHPTGADLSHGLPGTNNGGMASSSSTEGSGYYSNPNVASDDDPFAEYTPRKNKSDSPGWAPIAQKEKAKGRPGSELVDGDVSSLNSDSLIAKGAHEALEKSCINFQDKVTELEKATNVVCIMVESARFSGYLIAAMAKDKTMDLVFIERVRSRLFRFLKDNGEKVEDSESMPVKVREVPFEDWALAHAEFLRKSVHNGEEIAMAFFPRKDLKAKLIECADSEMAAIHIDELAADVRVEFNVYIHLPRNNKYLLYTPSGSTFMGTQKDRLVNQGVSHLHILRLEQSGLDKYRAQNFLNDKIEEFEAKDPNKVIA</sequence>
<evidence type="ECO:0000313" key="2">
    <source>
        <dbReference type="EMBL" id="MDG0817840.1"/>
    </source>
</evidence>
<gene>
    <name evidence="2" type="ORF">NWE73_15775</name>
</gene>
<dbReference type="InterPro" id="IPR011006">
    <property type="entry name" value="CheY-like_superfamily"/>
</dbReference>
<feature type="compositionally biased region" description="Basic and acidic residues" evidence="1">
    <location>
        <begin position="135"/>
        <end position="148"/>
    </location>
</feature>
<keyword evidence="3" id="KW-1185">Reference proteome</keyword>
<organism evidence="2 3">
    <name type="scientific">Bdellovibrio svalbardensis</name>
    <dbReference type="NCBI Taxonomy" id="2972972"/>
    <lineage>
        <taxon>Bacteria</taxon>
        <taxon>Pseudomonadati</taxon>
        <taxon>Bdellovibrionota</taxon>
        <taxon>Bdellovibrionia</taxon>
        <taxon>Bdellovibrionales</taxon>
        <taxon>Pseudobdellovibrionaceae</taxon>
        <taxon>Bdellovibrio</taxon>
    </lineage>
</organism>
<dbReference type="Proteomes" id="UP001152321">
    <property type="component" value="Unassembled WGS sequence"/>
</dbReference>
<dbReference type="SUPFAM" id="SSF52172">
    <property type="entry name" value="CheY-like"/>
    <property type="match status" value="1"/>
</dbReference>